<accession>A0A0M2KAB7</accession>
<reference evidence="1 2" key="1">
    <citation type="submission" date="2015-01" db="EMBL/GenBank/DDBJ databases">
        <title>Erwinia tracheiphila.</title>
        <authorList>
            <person name="Shapiro L.R."/>
        </authorList>
    </citation>
    <scope>NUCLEOTIDE SEQUENCE [LARGE SCALE GENOMIC DNA]</scope>
    <source>
        <strain evidence="1 2">BuffGH</strain>
    </source>
</reference>
<evidence type="ECO:0000313" key="1">
    <source>
        <dbReference type="EMBL" id="KKF36345.1"/>
    </source>
</evidence>
<comment type="caution">
    <text evidence="1">The sequence shown here is derived from an EMBL/GenBank/DDBJ whole genome shotgun (WGS) entry which is preliminary data.</text>
</comment>
<dbReference type="EMBL" id="JXNU01000003">
    <property type="protein sequence ID" value="KKF36345.1"/>
    <property type="molecule type" value="Genomic_DNA"/>
</dbReference>
<sequence length="67" mass="7393">MNNSTGILAAESGFTLPLQVLKSGRGYYIGTANHEGPVSRESEEYFSTHKKALQAFTTGAWTQREWA</sequence>
<dbReference type="Proteomes" id="UP000033924">
    <property type="component" value="Unassembled WGS sequence"/>
</dbReference>
<dbReference type="PATRIC" id="fig|65700.7.peg.3589"/>
<dbReference type="RefSeq" id="WP_016190696.1">
    <property type="nucleotide sequence ID" value="NZ_CP089932.1"/>
</dbReference>
<organism evidence="1 2">
    <name type="scientific">Erwinia tracheiphila</name>
    <dbReference type="NCBI Taxonomy" id="65700"/>
    <lineage>
        <taxon>Bacteria</taxon>
        <taxon>Pseudomonadati</taxon>
        <taxon>Pseudomonadota</taxon>
        <taxon>Gammaproteobacteria</taxon>
        <taxon>Enterobacterales</taxon>
        <taxon>Erwiniaceae</taxon>
        <taxon>Erwinia</taxon>
    </lineage>
</organism>
<dbReference type="STRING" id="65700.SY86_14295"/>
<gene>
    <name evidence="1" type="ORF">SY86_14295</name>
</gene>
<evidence type="ECO:0000313" key="2">
    <source>
        <dbReference type="Proteomes" id="UP000033924"/>
    </source>
</evidence>
<name>A0A0M2KAB7_9GAMM</name>
<dbReference type="AlphaFoldDB" id="A0A0M2KAB7"/>
<proteinExistence type="predicted"/>
<protein>
    <submittedName>
        <fullName evidence="1">Uncharacterized protein</fullName>
    </submittedName>
</protein>
<keyword evidence="2" id="KW-1185">Reference proteome</keyword>